<gene>
    <name evidence="4" type="ORF">ACFSAU_14380</name>
</gene>
<keyword evidence="2" id="KW-0472">Membrane</keyword>
<dbReference type="Proteomes" id="UP001597139">
    <property type="component" value="Unassembled WGS sequence"/>
</dbReference>
<proteinExistence type="predicted"/>
<feature type="transmembrane region" description="Helical" evidence="2">
    <location>
        <begin position="66"/>
        <end position="87"/>
    </location>
</feature>
<dbReference type="RefSeq" id="WP_267647562.1">
    <property type="nucleotide sequence ID" value="NZ_JANHGR010000002.1"/>
</dbReference>
<reference evidence="4 5" key="1">
    <citation type="journal article" date="2019" name="Int. J. Syst. Evol. Microbiol.">
        <title>The Global Catalogue of Microorganisms (GCM) 10K type strain sequencing project: providing services to taxonomists for standard genome sequencing and annotation.</title>
        <authorList>
            <consortium name="The Broad Institute Genomics Platform"/>
            <consortium name="The Broad Institute Genome Sequencing Center for Infectious Disease"/>
            <person name="Wu L."/>
            <person name="Ma J."/>
        </authorList>
    </citation>
    <scope>NUCLEOTIDE SEQUENCE [LARGE SCALE GENOMIC DNA]</scope>
    <source>
        <strain evidence="4 5">CGMCC 1.12859</strain>
    </source>
</reference>
<dbReference type="AlphaFoldDB" id="A0ABD6BVS2"/>
<accession>A0ABD6BVS2</accession>
<feature type="transmembrane region" description="Helical" evidence="2">
    <location>
        <begin position="25"/>
        <end position="46"/>
    </location>
</feature>
<keyword evidence="5" id="KW-1185">Reference proteome</keyword>
<evidence type="ECO:0000313" key="5">
    <source>
        <dbReference type="Proteomes" id="UP001597139"/>
    </source>
</evidence>
<comment type="caution">
    <text evidence="4">The sequence shown here is derived from an EMBL/GenBank/DDBJ whole genome shotgun (WGS) entry which is preliminary data.</text>
</comment>
<sequence length="261" mass="26772">MSLNIGDALSSGAEKLTTTAGIQLGIAYVVLQLLTAVGSNSVVGAIETPGAGEMTAPALSLPIGTAAGSALAMLGVVLNLVLTIVAFRTLAHSPSELGSIPDGVTSGLLKPAVFLVIASIVQGVAIFIGFIALIIPGIFLMISLIFTQLFIAVEDEGPFEALSSSWSLAKGNRFPLFGLGVIIVVMSLLISIPSGILSIFSPVAGSVVTYVITGFFSIFSWGVLVASYQQLSNETAAVDAGTDDEDDGVQRLDDDSGFDYA</sequence>
<dbReference type="Pfam" id="PF25231">
    <property type="entry name" value="DUF7847"/>
    <property type="match status" value="1"/>
</dbReference>
<name>A0ABD6BVS2_9EURY</name>
<feature type="domain" description="DUF7847" evidence="3">
    <location>
        <begin position="3"/>
        <end position="231"/>
    </location>
</feature>
<dbReference type="InterPro" id="IPR057169">
    <property type="entry name" value="DUF7847"/>
</dbReference>
<feature type="transmembrane region" description="Helical" evidence="2">
    <location>
        <begin position="207"/>
        <end position="226"/>
    </location>
</feature>
<protein>
    <recommendedName>
        <fullName evidence="3">DUF7847 domain-containing protein</fullName>
    </recommendedName>
</protein>
<evidence type="ECO:0000256" key="2">
    <source>
        <dbReference type="SAM" id="Phobius"/>
    </source>
</evidence>
<keyword evidence="2" id="KW-1133">Transmembrane helix</keyword>
<evidence type="ECO:0000259" key="3">
    <source>
        <dbReference type="Pfam" id="PF25231"/>
    </source>
</evidence>
<evidence type="ECO:0000313" key="4">
    <source>
        <dbReference type="EMBL" id="MFD1568680.1"/>
    </source>
</evidence>
<keyword evidence="2" id="KW-0812">Transmembrane</keyword>
<organism evidence="4 5">
    <name type="scientific">Halolamina litorea</name>
    <dbReference type="NCBI Taxonomy" id="1515593"/>
    <lineage>
        <taxon>Archaea</taxon>
        <taxon>Methanobacteriati</taxon>
        <taxon>Methanobacteriota</taxon>
        <taxon>Stenosarchaea group</taxon>
        <taxon>Halobacteria</taxon>
        <taxon>Halobacteriales</taxon>
        <taxon>Haloferacaceae</taxon>
    </lineage>
</organism>
<feature type="transmembrane region" description="Helical" evidence="2">
    <location>
        <begin position="174"/>
        <end position="201"/>
    </location>
</feature>
<feature type="transmembrane region" description="Helical" evidence="2">
    <location>
        <begin position="108"/>
        <end position="128"/>
    </location>
</feature>
<feature type="region of interest" description="Disordered" evidence="1">
    <location>
        <begin position="239"/>
        <end position="261"/>
    </location>
</feature>
<feature type="transmembrane region" description="Helical" evidence="2">
    <location>
        <begin position="134"/>
        <end position="153"/>
    </location>
</feature>
<dbReference type="EMBL" id="JBHUCZ010000013">
    <property type="protein sequence ID" value="MFD1568680.1"/>
    <property type="molecule type" value="Genomic_DNA"/>
</dbReference>
<evidence type="ECO:0000256" key="1">
    <source>
        <dbReference type="SAM" id="MobiDB-lite"/>
    </source>
</evidence>